<feature type="domain" description="PLD phosphodiesterase" evidence="1">
    <location>
        <begin position="300"/>
        <end position="322"/>
    </location>
</feature>
<organism evidence="2 3">
    <name type="scientific">Monosporascus cannonballus</name>
    <dbReference type="NCBI Taxonomy" id="155416"/>
    <lineage>
        <taxon>Eukaryota</taxon>
        <taxon>Fungi</taxon>
        <taxon>Dikarya</taxon>
        <taxon>Ascomycota</taxon>
        <taxon>Pezizomycotina</taxon>
        <taxon>Sordariomycetes</taxon>
        <taxon>Xylariomycetidae</taxon>
        <taxon>Xylariales</taxon>
        <taxon>Xylariales incertae sedis</taxon>
        <taxon>Monosporascus</taxon>
    </lineage>
</organism>
<reference evidence="2 3" key="1">
    <citation type="submission" date="2018-06" db="EMBL/GenBank/DDBJ databases">
        <title>Complete Genomes of Monosporascus.</title>
        <authorList>
            <person name="Robinson A.J."/>
            <person name="Natvig D.O."/>
        </authorList>
    </citation>
    <scope>NUCLEOTIDE SEQUENCE [LARGE SCALE GENOMIC DNA]</scope>
    <source>
        <strain evidence="2 3">CBS 609.92</strain>
    </source>
</reference>
<comment type="caution">
    <text evidence="2">The sequence shown here is derived from an EMBL/GenBank/DDBJ whole genome shotgun (WGS) entry which is preliminary data.</text>
</comment>
<proteinExistence type="predicted"/>
<evidence type="ECO:0000313" key="3">
    <source>
        <dbReference type="Proteomes" id="UP000294003"/>
    </source>
</evidence>
<protein>
    <recommendedName>
        <fullName evidence="1">PLD phosphodiesterase domain-containing protein</fullName>
    </recommendedName>
</protein>
<keyword evidence="3" id="KW-1185">Reference proteome</keyword>
<dbReference type="CDD" id="cd00138">
    <property type="entry name" value="PLDc_SF"/>
    <property type="match status" value="1"/>
</dbReference>
<evidence type="ECO:0000259" key="1">
    <source>
        <dbReference type="PROSITE" id="PS50035"/>
    </source>
</evidence>
<gene>
    <name evidence="2" type="ORF">DL762_005710</name>
</gene>
<dbReference type="PANTHER" id="PTHR21248">
    <property type="entry name" value="CARDIOLIPIN SYNTHASE"/>
    <property type="match status" value="1"/>
</dbReference>
<sequence>MEPLSDFGGEWRAALKERSAEQADDLPNYHVSDPESLVCTSHPESFEIGTGASIYTRTLLPAILEAEHEVILVTCFWARSSTLSALNETLTKLAEHRRGEIRNESAGGPDARILPPLRIRICFSSRSPFQKLFHTSSRAGYVYPPSQWPTKLGLPAPELLGAGRIDLRVKTLFFLPFSVMHPKFLIVDRRRAFLPSSVINALLEALQRGINVTIVTSKGMMVLEQIITAGTTTSMCLVSFIRRYRQRKARISKAETGGEPGSTVDLEAQYSRLGKLKISYFRPTTRDSATRPLEEPVQSHLKLTIVDGQYTVLGSGNMDRASWFTSQELGILFQSREFASSVSESVADVLSDRVDTIFDSEAR</sequence>
<dbReference type="InterPro" id="IPR001736">
    <property type="entry name" value="PLipase_D/transphosphatidylase"/>
</dbReference>
<evidence type="ECO:0000313" key="2">
    <source>
        <dbReference type="EMBL" id="RYO84347.1"/>
    </source>
</evidence>
<dbReference type="PROSITE" id="PS50035">
    <property type="entry name" value="PLD"/>
    <property type="match status" value="1"/>
</dbReference>
<dbReference type="PANTHER" id="PTHR21248:SF11">
    <property type="entry name" value="PLD PHOSPHODIESTERASE DOMAIN-CONTAINING PROTEIN"/>
    <property type="match status" value="1"/>
</dbReference>
<dbReference type="Pfam" id="PF13091">
    <property type="entry name" value="PLDc_2"/>
    <property type="match status" value="1"/>
</dbReference>
<dbReference type="InterPro" id="IPR025202">
    <property type="entry name" value="PLD-like_dom"/>
</dbReference>
<dbReference type="Proteomes" id="UP000294003">
    <property type="component" value="Unassembled WGS sequence"/>
</dbReference>
<dbReference type="SUPFAM" id="SSF56024">
    <property type="entry name" value="Phospholipase D/nuclease"/>
    <property type="match status" value="2"/>
</dbReference>
<dbReference type="Gene3D" id="3.30.870.10">
    <property type="entry name" value="Endonuclease Chain A"/>
    <property type="match status" value="1"/>
</dbReference>
<dbReference type="EMBL" id="QJNS01000164">
    <property type="protein sequence ID" value="RYO84347.1"/>
    <property type="molecule type" value="Genomic_DNA"/>
</dbReference>
<name>A0ABY0H7F3_9PEZI</name>
<accession>A0ABY0H7F3</accession>